<name>A0A318HCN3_9MYCO</name>
<dbReference type="Gene3D" id="1.10.10.10">
    <property type="entry name" value="Winged helix-like DNA-binding domain superfamily/Winged helix DNA-binding domain"/>
    <property type="match status" value="1"/>
</dbReference>
<dbReference type="AlphaFoldDB" id="A0A318HCN3"/>
<protein>
    <recommendedName>
        <fullName evidence="4">Transcriptional regulator</fullName>
    </recommendedName>
</protein>
<evidence type="ECO:0000256" key="1">
    <source>
        <dbReference type="SAM" id="MobiDB-lite"/>
    </source>
</evidence>
<evidence type="ECO:0000313" key="3">
    <source>
        <dbReference type="Proteomes" id="UP000247781"/>
    </source>
</evidence>
<keyword evidence="3" id="KW-1185">Reference proteome</keyword>
<dbReference type="PANTHER" id="PTHR35807">
    <property type="entry name" value="TRANSCRIPTIONAL REGULATOR REDD-RELATED"/>
    <property type="match status" value="1"/>
</dbReference>
<evidence type="ECO:0000313" key="2">
    <source>
        <dbReference type="EMBL" id="PXX06036.1"/>
    </source>
</evidence>
<accession>A0A318HCN3</accession>
<comment type="caution">
    <text evidence="2">The sequence shown here is derived from an EMBL/GenBank/DDBJ whole genome shotgun (WGS) entry which is preliminary data.</text>
</comment>
<reference evidence="3" key="1">
    <citation type="submission" date="2018-05" db="EMBL/GenBank/DDBJ databases">
        <authorList>
            <person name="Deangelis K."/>
            <person name="Huntemann M."/>
            <person name="Clum A."/>
            <person name="Pillay M."/>
            <person name="Palaniappan K."/>
            <person name="Varghese N."/>
            <person name="Mikhailova N."/>
            <person name="Stamatis D."/>
            <person name="Reddy T."/>
            <person name="Daum C."/>
            <person name="Shapiro N."/>
            <person name="Ivanova N."/>
            <person name="Kyrpides N."/>
            <person name="Woyke T."/>
        </authorList>
    </citation>
    <scope>NUCLEOTIDE SEQUENCE [LARGE SCALE GENOMIC DNA]</scope>
    <source>
        <strain evidence="3">GAS496</strain>
    </source>
</reference>
<dbReference type="RefSeq" id="WP_110318089.1">
    <property type="nucleotide sequence ID" value="NZ_QJJU01000015.1"/>
</dbReference>
<dbReference type="Proteomes" id="UP000247781">
    <property type="component" value="Unassembled WGS sequence"/>
</dbReference>
<feature type="region of interest" description="Disordered" evidence="1">
    <location>
        <begin position="155"/>
        <end position="196"/>
    </location>
</feature>
<sequence>MSEEFSLNLLGQFAVHRGEQPVELPPACQRLIALVALKRRPVHRLWVCAMLWPHAQTRRAVATLRSTMWRLRPVGADPLLDVDPQYIELAPSVSVDWHAAVDQIGQLLGDGEPAPVVDPQFVAELLPLLRAGELLDGWPEPWAASERQRYRAMRKAARDELGHGTEKQVTNCSSGSMRSLHTLHSVRKTTKDSREP</sequence>
<dbReference type="InterPro" id="IPR036388">
    <property type="entry name" value="WH-like_DNA-bd_sf"/>
</dbReference>
<reference evidence="2 3" key="2">
    <citation type="submission" date="2018-06" db="EMBL/GenBank/DDBJ databases">
        <title>Sequencing of bacterial isolates from soil warming experiment in Harvard Forest, Massachusetts, USA.</title>
        <authorList>
            <person name="Deangelis K.PhD."/>
        </authorList>
    </citation>
    <scope>NUCLEOTIDE SEQUENCE [LARGE SCALE GENOMIC DNA]</scope>
    <source>
        <strain evidence="2 3">GAS496</strain>
    </source>
</reference>
<feature type="compositionally biased region" description="Basic and acidic residues" evidence="1">
    <location>
        <begin position="156"/>
        <end position="166"/>
    </location>
</feature>
<dbReference type="OrthoDB" id="5509004at2"/>
<dbReference type="EMBL" id="QJJU01000015">
    <property type="protein sequence ID" value="PXX06036.1"/>
    <property type="molecule type" value="Genomic_DNA"/>
</dbReference>
<gene>
    <name evidence="2" type="ORF">C8E89_11584</name>
</gene>
<dbReference type="InterPro" id="IPR051677">
    <property type="entry name" value="AfsR-DnrI-RedD_regulator"/>
</dbReference>
<feature type="compositionally biased region" description="Polar residues" evidence="1">
    <location>
        <begin position="167"/>
        <end position="179"/>
    </location>
</feature>
<evidence type="ECO:0008006" key="4">
    <source>
        <dbReference type="Google" id="ProtNLM"/>
    </source>
</evidence>
<organism evidence="2 3">
    <name type="scientific">Mycolicibacterium moriokaense</name>
    <dbReference type="NCBI Taxonomy" id="39691"/>
    <lineage>
        <taxon>Bacteria</taxon>
        <taxon>Bacillati</taxon>
        <taxon>Actinomycetota</taxon>
        <taxon>Actinomycetes</taxon>
        <taxon>Mycobacteriales</taxon>
        <taxon>Mycobacteriaceae</taxon>
        <taxon>Mycolicibacterium</taxon>
    </lineage>
</organism>
<proteinExistence type="predicted"/>